<feature type="region of interest" description="Disordered" evidence="1">
    <location>
        <begin position="76"/>
        <end position="101"/>
    </location>
</feature>
<dbReference type="EMBL" id="JBICBT010000736">
    <property type="protein sequence ID" value="KAL3103064.1"/>
    <property type="molecule type" value="Genomic_DNA"/>
</dbReference>
<keyword evidence="3" id="KW-1185">Reference proteome</keyword>
<evidence type="ECO:0000313" key="3">
    <source>
        <dbReference type="Proteomes" id="UP001620626"/>
    </source>
</evidence>
<reference evidence="2 3" key="1">
    <citation type="submission" date="2024-10" db="EMBL/GenBank/DDBJ databases">
        <authorList>
            <person name="Kim D."/>
        </authorList>
    </citation>
    <scope>NUCLEOTIDE SEQUENCE [LARGE SCALE GENOMIC DNA]</scope>
    <source>
        <strain evidence="2">BH-2024</strain>
    </source>
</reference>
<protein>
    <submittedName>
        <fullName evidence="2">Uncharacterized protein</fullName>
    </submittedName>
</protein>
<name>A0ABD2KJG6_9BILA</name>
<evidence type="ECO:0000256" key="1">
    <source>
        <dbReference type="SAM" id="MobiDB-lite"/>
    </source>
</evidence>
<feature type="region of interest" description="Disordered" evidence="1">
    <location>
        <begin position="1"/>
        <end position="23"/>
    </location>
</feature>
<sequence length="148" mass="16201">MYSPGGPGHRPWRAGRTCAHSHRGHRWWTTDENEAGESNSANLGAMIARNRSANNNSDDGGGSEYDECLCGRHSSRAAPRTRRAMAPDITIGPPTRKAVRRPVGLAPIQAPFFSASALRGDPGIDPLRQHLRSVAKGVDKWRMRAKDH</sequence>
<dbReference type="Proteomes" id="UP001620626">
    <property type="component" value="Unassembled WGS sequence"/>
</dbReference>
<proteinExistence type="predicted"/>
<accession>A0ABD2KJG6</accession>
<organism evidence="2 3">
    <name type="scientific">Heterodera trifolii</name>
    <dbReference type="NCBI Taxonomy" id="157864"/>
    <lineage>
        <taxon>Eukaryota</taxon>
        <taxon>Metazoa</taxon>
        <taxon>Ecdysozoa</taxon>
        <taxon>Nematoda</taxon>
        <taxon>Chromadorea</taxon>
        <taxon>Rhabditida</taxon>
        <taxon>Tylenchina</taxon>
        <taxon>Tylenchomorpha</taxon>
        <taxon>Tylenchoidea</taxon>
        <taxon>Heteroderidae</taxon>
        <taxon>Heteroderinae</taxon>
        <taxon>Heterodera</taxon>
    </lineage>
</organism>
<dbReference type="AlphaFoldDB" id="A0ABD2KJG6"/>
<comment type="caution">
    <text evidence="2">The sequence shown here is derived from an EMBL/GenBank/DDBJ whole genome shotgun (WGS) entry which is preliminary data.</text>
</comment>
<gene>
    <name evidence="2" type="ORF">niasHT_027873</name>
</gene>
<evidence type="ECO:0000313" key="2">
    <source>
        <dbReference type="EMBL" id="KAL3103064.1"/>
    </source>
</evidence>